<keyword evidence="1" id="KW-0812">Transmembrane</keyword>
<name>A0A418YL47_9SPHN</name>
<dbReference type="PANTHER" id="PTHR30273:SF2">
    <property type="entry name" value="PROTEIN FECR"/>
    <property type="match status" value="1"/>
</dbReference>
<dbReference type="InterPro" id="IPR006860">
    <property type="entry name" value="FecR"/>
</dbReference>
<dbReference type="InterPro" id="IPR012373">
    <property type="entry name" value="Ferrdict_sens_TM"/>
</dbReference>
<dbReference type="Proteomes" id="UP000283469">
    <property type="component" value="Unassembled WGS sequence"/>
</dbReference>
<evidence type="ECO:0000259" key="2">
    <source>
        <dbReference type="Pfam" id="PF04773"/>
    </source>
</evidence>
<dbReference type="EMBL" id="QVRA01000044">
    <property type="protein sequence ID" value="RJG51698.1"/>
    <property type="molecule type" value="Genomic_DNA"/>
</dbReference>
<dbReference type="Pfam" id="PF16220">
    <property type="entry name" value="DUF4880"/>
    <property type="match status" value="1"/>
</dbReference>
<dbReference type="PIRSF" id="PIRSF018266">
    <property type="entry name" value="FecR"/>
    <property type="match status" value="1"/>
</dbReference>
<dbReference type="GO" id="GO:0016989">
    <property type="term" value="F:sigma factor antagonist activity"/>
    <property type="evidence" value="ECO:0007669"/>
    <property type="project" value="TreeGrafter"/>
</dbReference>
<dbReference type="Gene3D" id="2.60.120.1440">
    <property type="match status" value="1"/>
</dbReference>
<feature type="transmembrane region" description="Helical" evidence="1">
    <location>
        <begin position="93"/>
        <end position="110"/>
    </location>
</feature>
<dbReference type="Pfam" id="PF04773">
    <property type="entry name" value="FecR"/>
    <property type="match status" value="1"/>
</dbReference>
<dbReference type="OrthoDB" id="7492241at2"/>
<keyword evidence="1" id="KW-0472">Membrane</keyword>
<dbReference type="AlphaFoldDB" id="A0A418YL47"/>
<gene>
    <name evidence="4" type="ORF">D0Z70_23150</name>
</gene>
<evidence type="ECO:0000256" key="1">
    <source>
        <dbReference type="SAM" id="Phobius"/>
    </source>
</evidence>
<reference evidence="4 5" key="1">
    <citation type="submission" date="2018-08" db="EMBL/GenBank/DDBJ databases">
        <title>Sphingobium sp. EO9.</title>
        <authorList>
            <person name="Park Y."/>
            <person name="Kim K.H."/>
            <person name="Jeon C.O."/>
        </authorList>
    </citation>
    <scope>NUCLEOTIDE SEQUENCE [LARGE SCALE GENOMIC DNA]</scope>
    <source>
        <strain evidence="4 5">EO9</strain>
    </source>
</reference>
<sequence length="358" mass="38660">MGENEMPGNAPRQDQLLEEASLWFARMRGPDAERYRADFDAWLALGAAHLGAYNRAGEIFALGKFLAESPNAATDVDDNDNDGYPTPSRWRQLALLASFLMIVGFGAWVGRDSLSNIFGRTTEIASVRPAAAPDGQLFSTVGGTRRSFKLDDGSTVTLDAESVLAAAFDSQRRELRLKQGRARFDVAHETRPFVVLAGGGSVTARGTIFDVILNRDDGVTVRLLRGAVDVERPSKTGGADRDKQAITRLAPGEELSFGISGLPDLASATRGRDAVGVASLPDIPAAREFDMAPLSEVIAEANRGSGIPIRVSDPAVGAIKVSGRFRIDNPERVADRLATLFDLEVDRTRQDEILLRPR</sequence>
<protein>
    <submittedName>
        <fullName evidence="4">DUF4880 domain-containing protein</fullName>
    </submittedName>
</protein>
<accession>A0A418YL47</accession>
<evidence type="ECO:0000313" key="4">
    <source>
        <dbReference type="EMBL" id="RJG51698.1"/>
    </source>
</evidence>
<dbReference type="InterPro" id="IPR032623">
    <property type="entry name" value="FecR_N"/>
</dbReference>
<comment type="caution">
    <text evidence="4">The sequence shown here is derived from an EMBL/GenBank/DDBJ whole genome shotgun (WGS) entry which is preliminary data.</text>
</comment>
<feature type="domain" description="FecR N-terminal" evidence="3">
    <location>
        <begin position="18"/>
        <end position="56"/>
    </location>
</feature>
<evidence type="ECO:0000313" key="5">
    <source>
        <dbReference type="Proteomes" id="UP000283469"/>
    </source>
</evidence>
<keyword evidence="1" id="KW-1133">Transmembrane helix</keyword>
<proteinExistence type="predicted"/>
<evidence type="ECO:0000259" key="3">
    <source>
        <dbReference type="Pfam" id="PF16220"/>
    </source>
</evidence>
<feature type="domain" description="FecR protein" evidence="2">
    <location>
        <begin position="140"/>
        <end position="228"/>
    </location>
</feature>
<keyword evidence="5" id="KW-1185">Reference proteome</keyword>
<organism evidence="4 5">
    <name type="scientific">Sphingobium terrigena</name>
    <dbReference type="NCBI Taxonomy" id="2304063"/>
    <lineage>
        <taxon>Bacteria</taxon>
        <taxon>Pseudomonadati</taxon>
        <taxon>Pseudomonadota</taxon>
        <taxon>Alphaproteobacteria</taxon>
        <taxon>Sphingomonadales</taxon>
        <taxon>Sphingomonadaceae</taxon>
        <taxon>Sphingobium</taxon>
    </lineage>
</organism>
<dbReference type="PANTHER" id="PTHR30273">
    <property type="entry name" value="PERIPLASMIC SIGNAL SENSOR AND SIGMA FACTOR ACTIVATOR FECR-RELATED"/>
    <property type="match status" value="1"/>
</dbReference>